<dbReference type="PANTHER" id="PTHR47779">
    <property type="entry name" value="SYNTHASE (CCG-9), PUTATIVE (AFU_ORTHOLOGUE AFUA_3G12100)-RELATED"/>
    <property type="match status" value="1"/>
</dbReference>
<evidence type="ECO:0000256" key="3">
    <source>
        <dbReference type="ARBA" id="ARBA00022526"/>
    </source>
</evidence>
<dbReference type="Pfam" id="PF00534">
    <property type="entry name" value="Glycos_transf_1"/>
    <property type="match status" value="1"/>
</dbReference>
<dbReference type="PANTHER" id="PTHR47779:SF1">
    <property type="entry name" value="SYNTHASE (CCG-9), PUTATIVE (AFU_ORTHOLOGUE AFUA_3G12100)-RELATED"/>
    <property type="match status" value="1"/>
</dbReference>
<feature type="region of interest" description="Disordered" evidence="7">
    <location>
        <begin position="1"/>
        <end position="23"/>
    </location>
</feature>
<proteinExistence type="inferred from homology"/>
<feature type="region of interest" description="Disordered" evidence="7">
    <location>
        <begin position="175"/>
        <end position="209"/>
    </location>
</feature>
<feature type="domain" description="Glycosyl transferase family 1" evidence="8">
    <location>
        <begin position="502"/>
        <end position="679"/>
    </location>
</feature>
<evidence type="ECO:0000313" key="10">
    <source>
        <dbReference type="EMBL" id="KZV92874.1"/>
    </source>
</evidence>
<feature type="domain" description="Trehalose synthase N-terminal" evidence="9">
    <location>
        <begin position="284"/>
        <end position="446"/>
    </location>
</feature>
<evidence type="ECO:0000256" key="1">
    <source>
        <dbReference type="ARBA" id="ARBA00009481"/>
    </source>
</evidence>
<dbReference type="InParanoid" id="A0A165I499"/>
<keyword evidence="6" id="KW-0119">Carbohydrate metabolism</keyword>
<name>A0A165I499_EXIGL</name>
<keyword evidence="3" id="KW-0313">Glucose metabolism</keyword>
<dbReference type="STRING" id="1314781.A0A165I499"/>
<protein>
    <submittedName>
        <fullName evidence="10">Trehalose phosphorylase</fullName>
    </submittedName>
</protein>
<sequence length="744" mass="82273">MAPRRTPAGLSMTAPGEDKSGFTSIPSQEIRRRLSSGAGTRPDVMSFTYLNPMWAGLAANVLPNRAGIEVAISIHDGTYSTDFAQTTIKFQNASPAETQAAIEKHIVSTLKNFSNTHLCKFLGAGVTVVLLNEVPNLCTTLWRDLDIVPTVFNILPYAKDYSAYKGKRNLLSPHADQYLSIPPSSAEESEDEDGEAKPKAGAIPRSLDEQSDSAARKCVMFFGPNNNPRLVIGHRNRVEVDAGGKIHLIDDLDTYRATVGEGTWNSVIKFAEELRGKNIKIGFFSSTPQGGGVALMRHALIRFLRLLDVDASWYVPNPSPAVFRTTKDNHNILQGVADKNLRLTDPKKKAFDEWIQKNALRYWFVPGGPLAEGGVDVAFIDDPQMPGMIPMIKERLPNLPIIYRSHIEIRSDLVHQAGSPQEEVWQFLWERIKQADLFISHPVDKFVPSDVPTEMVGLMGACTDWLDGLNKHLSHWDTQYYMGVFRQLCAKDKMTELAWPARPYVVQVARFDPAKGIPHLIASYVKFRQTLDAQPKGRFGPEETPQLLVCGHGAVDDPDATIIYDQVMGILQNTDAKNYAHDICVMRLPPSDQLLNAVISNARIALQLSSREGFEVKVSEAIHDGRPIIATRAGGIPLQVQHGKNGFLVDVNDADAVSRHLFQLWTDDALYDRMSEFAKTSVSDEVGTVGNAACWLYLAAVFTRGGPKLKPNGAWINDLLRQDAGQPYKAGENQLPRGGFKIQG</sequence>
<dbReference type="InterPro" id="IPR052078">
    <property type="entry name" value="Trehalose_Metab_GTase"/>
</dbReference>
<organism evidence="10 11">
    <name type="scientific">Exidia glandulosa HHB12029</name>
    <dbReference type="NCBI Taxonomy" id="1314781"/>
    <lineage>
        <taxon>Eukaryota</taxon>
        <taxon>Fungi</taxon>
        <taxon>Dikarya</taxon>
        <taxon>Basidiomycota</taxon>
        <taxon>Agaricomycotina</taxon>
        <taxon>Agaricomycetes</taxon>
        <taxon>Auriculariales</taxon>
        <taxon>Exidiaceae</taxon>
        <taxon>Exidia</taxon>
    </lineage>
</organism>
<evidence type="ECO:0000256" key="6">
    <source>
        <dbReference type="ARBA" id="ARBA00023277"/>
    </source>
</evidence>
<dbReference type="GO" id="GO:0006006">
    <property type="term" value="P:glucose metabolic process"/>
    <property type="evidence" value="ECO:0007669"/>
    <property type="project" value="UniProtKB-KW"/>
</dbReference>
<gene>
    <name evidence="10" type="ORF">EXIGLDRAFT_717840</name>
</gene>
<dbReference type="InterPro" id="IPR049438">
    <property type="entry name" value="TreT_GT1"/>
</dbReference>
<evidence type="ECO:0000256" key="4">
    <source>
        <dbReference type="ARBA" id="ARBA00022676"/>
    </source>
</evidence>
<dbReference type="InterPro" id="IPR001296">
    <property type="entry name" value="Glyco_trans_1"/>
</dbReference>
<accession>A0A165I499</accession>
<evidence type="ECO:0000256" key="2">
    <source>
        <dbReference type="ARBA" id="ARBA00011738"/>
    </source>
</evidence>
<keyword evidence="11" id="KW-1185">Reference proteome</keyword>
<dbReference type="EMBL" id="KV426000">
    <property type="protein sequence ID" value="KZV92874.1"/>
    <property type="molecule type" value="Genomic_DNA"/>
</dbReference>
<dbReference type="Pfam" id="PF21269">
    <property type="entry name" value="TreT_GT1"/>
    <property type="match status" value="1"/>
</dbReference>
<dbReference type="Gene3D" id="3.40.50.2000">
    <property type="entry name" value="Glycogen Phosphorylase B"/>
    <property type="match status" value="2"/>
</dbReference>
<dbReference type="OrthoDB" id="937291at2759"/>
<dbReference type="GO" id="GO:0016757">
    <property type="term" value="F:glycosyltransferase activity"/>
    <property type="evidence" value="ECO:0007669"/>
    <property type="project" value="UniProtKB-KW"/>
</dbReference>
<comment type="similarity">
    <text evidence="1">Belongs to the glycosyltransferase group 1 family. Glycosyltransferase 4 subfamily.</text>
</comment>
<evidence type="ECO:0000259" key="8">
    <source>
        <dbReference type="Pfam" id="PF00534"/>
    </source>
</evidence>
<dbReference type="CDD" id="cd03792">
    <property type="entry name" value="GT4_trehalose_phosphorylase"/>
    <property type="match status" value="1"/>
</dbReference>
<keyword evidence="5" id="KW-0808">Transferase</keyword>
<comment type="subunit">
    <text evidence="2">Homodimer.</text>
</comment>
<dbReference type="Proteomes" id="UP000077266">
    <property type="component" value="Unassembled WGS sequence"/>
</dbReference>
<evidence type="ECO:0000256" key="5">
    <source>
        <dbReference type="ARBA" id="ARBA00022679"/>
    </source>
</evidence>
<dbReference type="SUPFAM" id="SSF53756">
    <property type="entry name" value="UDP-Glycosyltransferase/glycogen phosphorylase"/>
    <property type="match status" value="1"/>
</dbReference>
<reference evidence="10 11" key="1">
    <citation type="journal article" date="2016" name="Mol. Biol. Evol.">
        <title>Comparative Genomics of Early-Diverging Mushroom-Forming Fungi Provides Insights into the Origins of Lignocellulose Decay Capabilities.</title>
        <authorList>
            <person name="Nagy L.G."/>
            <person name="Riley R."/>
            <person name="Tritt A."/>
            <person name="Adam C."/>
            <person name="Daum C."/>
            <person name="Floudas D."/>
            <person name="Sun H."/>
            <person name="Yadav J.S."/>
            <person name="Pangilinan J."/>
            <person name="Larsson K.H."/>
            <person name="Matsuura K."/>
            <person name="Barry K."/>
            <person name="Labutti K."/>
            <person name="Kuo R."/>
            <person name="Ohm R.A."/>
            <person name="Bhattacharya S.S."/>
            <person name="Shirouzu T."/>
            <person name="Yoshinaga Y."/>
            <person name="Martin F.M."/>
            <person name="Grigoriev I.V."/>
            <person name="Hibbett D.S."/>
        </authorList>
    </citation>
    <scope>NUCLEOTIDE SEQUENCE [LARGE SCALE GENOMIC DNA]</scope>
    <source>
        <strain evidence="10 11">HHB12029</strain>
    </source>
</reference>
<evidence type="ECO:0000256" key="7">
    <source>
        <dbReference type="SAM" id="MobiDB-lite"/>
    </source>
</evidence>
<evidence type="ECO:0000259" key="9">
    <source>
        <dbReference type="Pfam" id="PF21269"/>
    </source>
</evidence>
<keyword evidence="4" id="KW-0328">Glycosyltransferase</keyword>
<dbReference type="AlphaFoldDB" id="A0A165I499"/>
<evidence type="ECO:0000313" key="11">
    <source>
        <dbReference type="Proteomes" id="UP000077266"/>
    </source>
</evidence>